<protein>
    <submittedName>
        <fullName evidence="1">Uncharacterized protein</fullName>
    </submittedName>
</protein>
<name>A0ACC2D2G7_DIPCM</name>
<gene>
    <name evidence="1" type="ORF">O6H91_07G008900</name>
</gene>
<evidence type="ECO:0000313" key="2">
    <source>
        <dbReference type="Proteomes" id="UP001162992"/>
    </source>
</evidence>
<accession>A0ACC2D2G7</accession>
<comment type="caution">
    <text evidence="1">The sequence shown here is derived from an EMBL/GenBank/DDBJ whole genome shotgun (WGS) entry which is preliminary data.</text>
</comment>
<reference evidence="2" key="1">
    <citation type="journal article" date="2024" name="Proc. Natl. Acad. Sci. U.S.A.">
        <title>Extraordinary preservation of gene collinearity over three hundred million years revealed in homosporous lycophytes.</title>
        <authorList>
            <person name="Li C."/>
            <person name="Wickell D."/>
            <person name="Kuo L.Y."/>
            <person name="Chen X."/>
            <person name="Nie B."/>
            <person name="Liao X."/>
            <person name="Peng D."/>
            <person name="Ji J."/>
            <person name="Jenkins J."/>
            <person name="Williams M."/>
            <person name="Shu S."/>
            <person name="Plott C."/>
            <person name="Barry K."/>
            <person name="Rajasekar S."/>
            <person name="Grimwood J."/>
            <person name="Han X."/>
            <person name="Sun S."/>
            <person name="Hou Z."/>
            <person name="He W."/>
            <person name="Dai G."/>
            <person name="Sun C."/>
            <person name="Schmutz J."/>
            <person name="Leebens-Mack J.H."/>
            <person name="Li F.W."/>
            <person name="Wang L."/>
        </authorList>
    </citation>
    <scope>NUCLEOTIDE SEQUENCE [LARGE SCALE GENOMIC DNA]</scope>
    <source>
        <strain evidence="2">cv. PW_Plant_1</strain>
    </source>
</reference>
<sequence length="498" mass="56704">MSSVYVLEPPTRGKVVLTTTSGPLDFELWAKEAPKTVRNFVQLCMEGYYDGTIFHRIIKTFMVQGGDPSGTGTGGESIYGSMFPDEFHSRLRFNHRGLVASANAGTPNSNSSQFFMTLDRCDWLDRKNTIFAKVTGETIYNLLKLGDLETDKDDRPLDPPRIISVEVLWNPFEDIVPRQLAKRPDTVAFQGANQEVKAAEKGKKKLNLLSFGEEALQEEELLVTVKGKIKSSHDVLEDPRLLKEETIKMDANETRRIKELQSSVRQALTAGTKDNQDESKPTFHESIADSDEDEDNFDMRMRREIIEKRKRLDDSKAAKSNNQDGKRDISKHDSIHPRVHEEEDETKRTRKDRLSIKQKGVGSEAKAEMTSKADLDAQLLSPLEQQRQKYKQRKRTLKGREEVTLAMLNKFKSNLSNSKSAADKLEGKKPDLEDETDWLNHSLKFTVAAAKKDDMSKNDDPNQYVVHDPLLEKGKEKFNKMQAKIKRRTREWAGNSLS</sequence>
<evidence type="ECO:0000313" key="1">
    <source>
        <dbReference type="EMBL" id="KAJ7548364.1"/>
    </source>
</evidence>
<dbReference type="Proteomes" id="UP001162992">
    <property type="component" value="Chromosome 7"/>
</dbReference>
<organism evidence="1 2">
    <name type="scientific">Diphasiastrum complanatum</name>
    <name type="common">Issler's clubmoss</name>
    <name type="synonym">Lycopodium complanatum</name>
    <dbReference type="NCBI Taxonomy" id="34168"/>
    <lineage>
        <taxon>Eukaryota</taxon>
        <taxon>Viridiplantae</taxon>
        <taxon>Streptophyta</taxon>
        <taxon>Embryophyta</taxon>
        <taxon>Tracheophyta</taxon>
        <taxon>Lycopodiopsida</taxon>
        <taxon>Lycopodiales</taxon>
        <taxon>Lycopodiaceae</taxon>
        <taxon>Lycopodioideae</taxon>
        <taxon>Diphasiastrum</taxon>
    </lineage>
</organism>
<keyword evidence="2" id="KW-1185">Reference proteome</keyword>
<proteinExistence type="predicted"/>
<dbReference type="EMBL" id="CM055098">
    <property type="protein sequence ID" value="KAJ7548364.1"/>
    <property type="molecule type" value="Genomic_DNA"/>
</dbReference>